<dbReference type="NCBIfam" id="TIGR04057">
    <property type="entry name" value="SusC_RagA_signa"/>
    <property type="match status" value="1"/>
</dbReference>
<dbReference type="Pfam" id="PF07715">
    <property type="entry name" value="Plug"/>
    <property type="match status" value="1"/>
</dbReference>
<dbReference type="AlphaFoldDB" id="A0A4R3KTN2"/>
<evidence type="ECO:0000313" key="4">
    <source>
        <dbReference type="Proteomes" id="UP000295807"/>
    </source>
</evidence>
<dbReference type="Gene3D" id="2.170.130.10">
    <property type="entry name" value="TonB-dependent receptor, plug domain"/>
    <property type="match status" value="1"/>
</dbReference>
<keyword evidence="4" id="KW-1185">Reference proteome</keyword>
<gene>
    <name evidence="3" type="ORF">EDD80_10412</name>
</gene>
<keyword evidence="1" id="KW-0812">Transmembrane</keyword>
<reference evidence="3 4" key="1">
    <citation type="submission" date="2019-03" db="EMBL/GenBank/DDBJ databases">
        <title>Genomic Encyclopedia of Type Strains, Phase IV (KMG-IV): sequencing the most valuable type-strain genomes for metagenomic binning, comparative biology and taxonomic classification.</title>
        <authorList>
            <person name="Goeker M."/>
        </authorList>
    </citation>
    <scope>NUCLEOTIDE SEQUENCE [LARGE SCALE GENOMIC DNA]</scope>
    <source>
        <strain evidence="3 4">DSM 21100</strain>
    </source>
</reference>
<dbReference type="InterPro" id="IPR037066">
    <property type="entry name" value="Plug_dom_sf"/>
</dbReference>
<dbReference type="FunFam" id="2.170.130.10:FF:000003">
    <property type="entry name" value="SusC/RagA family TonB-linked outer membrane protein"/>
    <property type="match status" value="1"/>
</dbReference>
<keyword evidence="1" id="KW-1134">Transmembrane beta strand</keyword>
<dbReference type="InterPro" id="IPR039426">
    <property type="entry name" value="TonB-dep_rcpt-like"/>
</dbReference>
<organism evidence="3 4">
    <name type="scientific">Anseongella ginsenosidimutans</name>
    <dbReference type="NCBI Taxonomy" id="496056"/>
    <lineage>
        <taxon>Bacteria</taxon>
        <taxon>Pseudomonadati</taxon>
        <taxon>Bacteroidota</taxon>
        <taxon>Sphingobacteriia</taxon>
        <taxon>Sphingobacteriales</taxon>
        <taxon>Sphingobacteriaceae</taxon>
        <taxon>Anseongella</taxon>
    </lineage>
</organism>
<dbReference type="NCBIfam" id="TIGR04056">
    <property type="entry name" value="OMP_RagA_SusC"/>
    <property type="match status" value="1"/>
</dbReference>
<keyword evidence="1" id="KW-0998">Cell outer membrane</keyword>
<comment type="subcellular location">
    <subcellularLocation>
        <location evidence="1">Cell outer membrane</location>
        <topology evidence="1">Multi-pass membrane protein</topology>
    </subcellularLocation>
</comment>
<evidence type="ECO:0000256" key="1">
    <source>
        <dbReference type="PROSITE-ProRule" id="PRU01360"/>
    </source>
</evidence>
<dbReference type="Proteomes" id="UP000295807">
    <property type="component" value="Unassembled WGS sequence"/>
</dbReference>
<dbReference type="RefSeq" id="WP_225975051.1">
    <property type="nucleotide sequence ID" value="NZ_CP042432.1"/>
</dbReference>
<keyword evidence="1" id="KW-0813">Transport</keyword>
<dbReference type="InterPro" id="IPR023997">
    <property type="entry name" value="TonB-dep_OMP_SusC/RagA_CS"/>
</dbReference>
<sequence length="1083" mass="120988">MNQYFTHVFSFSDGGCKKMMLLSIFLIMHLHCSTVFGHYTAEEPAQYSMPERREASFATVLLPGKRVLKDVREDALIREIKGTVRDSTGALPGVMIAVKGQPGVGTVSDMNGRFILDIPDGDIILVFSMVGYQSLEMAVGNQTEINVVLKQDVTALEDVVVVAFGKQKKQDVVGAVSSITPSELKIPASNLTTALAGRISGVIAYQRSGEPGADNADFFIRGVTTFGYKKDPLILIDGIEVSSTDLARLQTDDIANFSIMKDATATSLYGARGANGVILITTKEGKEGKMNISLRAENSVSMATRNIALADPITYMNLANEAVLTRNPGGNLPYPQSKIDNTIAGENPYVYPAVNWYDELFNDYTVNQRFNLNASGGGKVARYYLAGTFNQDNGNLKVDRKFDFNSNIDLKTYSLRSNVNINLTPTTEAVVRLSGNFDDYNGPINGGADMYWQAMHANPVLFPAYFMPDEANSHIKHVAFGNSGDASYINPYANLLRGYKDYSSSKMDGQFEVKQNLGFLAEGLSMRALFNTSRYSYFDVSRAYVPFYYAIGSYDRRIDSYTLTSLNEDTGTEYLDYSEGQKDVRSSVYLEAALNYNNTFKEKHNVSSMLVFIARNSLVGNAGDLQSSLPFRNSGVSGRFTYSYDNRYYGEFNFGYNGSERFYKTNRFGFFPSAGIAWNLSNESFWEPLLPVISKLKLRATYGLVGNDAIGSDQDRFFYLSNVDMNATGYGAYFGRDYTYYRSGVTVSRYSNRDITWEKARKTNIGFEISLFDKVNIDADYFSEDRSNILMTREFIPASMGLSAPIRANVGEATGHGIDASIDYTEFINNNFWIKGRANFTYATSEFQVFEEPDYPYDYLSQVGKPLSQTWGYIAERLFVDDEEAKNSPRQPFGAYGGGDIKYHDVNSDGQISELDRVPIGHPTTPEIVYGFGLSTGFKRFDFSFFFQGSARSSFWIDPVATSPFVGETQLLKVYADNYWSEEQKNVYALWPRLSSTQNANNTQVSTWFMRNGSFLRLKSLEIGYTLPQQVLDKVRLSNARIYLNGLNLFSISSFKLWDVEMGGNGLGYPLQRTFNIGALVSF</sequence>
<name>A0A4R3KTN2_9SPHI</name>
<comment type="caution">
    <text evidence="3">The sequence shown here is derived from an EMBL/GenBank/DDBJ whole genome shotgun (WGS) entry which is preliminary data.</text>
</comment>
<evidence type="ECO:0000259" key="2">
    <source>
        <dbReference type="Pfam" id="PF07715"/>
    </source>
</evidence>
<accession>A0A4R3KTN2</accession>
<dbReference type="InterPro" id="IPR012910">
    <property type="entry name" value="Plug_dom"/>
</dbReference>
<dbReference type="PROSITE" id="PS52016">
    <property type="entry name" value="TONB_DEPENDENT_REC_3"/>
    <property type="match status" value="1"/>
</dbReference>
<dbReference type="Gene3D" id="2.60.40.1120">
    <property type="entry name" value="Carboxypeptidase-like, regulatory domain"/>
    <property type="match status" value="1"/>
</dbReference>
<dbReference type="SUPFAM" id="SSF49464">
    <property type="entry name" value="Carboxypeptidase regulatory domain-like"/>
    <property type="match status" value="1"/>
</dbReference>
<dbReference type="InterPro" id="IPR023996">
    <property type="entry name" value="TonB-dep_OMP_SusC/RagA"/>
</dbReference>
<dbReference type="InterPro" id="IPR008969">
    <property type="entry name" value="CarboxyPept-like_regulatory"/>
</dbReference>
<feature type="domain" description="TonB-dependent receptor plug" evidence="2">
    <location>
        <begin position="168"/>
        <end position="277"/>
    </location>
</feature>
<proteinExistence type="inferred from homology"/>
<keyword evidence="1" id="KW-0472">Membrane</keyword>
<dbReference type="Pfam" id="PF13715">
    <property type="entry name" value="CarbopepD_reg_2"/>
    <property type="match status" value="1"/>
</dbReference>
<comment type="similarity">
    <text evidence="1">Belongs to the TonB-dependent receptor family.</text>
</comment>
<dbReference type="SUPFAM" id="SSF56935">
    <property type="entry name" value="Porins"/>
    <property type="match status" value="1"/>
</dbReference>
<dbReference type="EMBL" id="SMAD01000004">
    <property type="protein sequence ID" value="TCS87665.1"/>
    <property type="molecule type" value="Genomic_DNA"/>
</dbReference>
<evidence type="ECO:0000313" key="3">
    <source>
        <dbReference type="EMBL" id="TCS87665.1"/>
    </source>
</evidence>
<protein>
    <submittedName>
        <fullName evidence="3">TonB-linked SusC/RagA family outer membrane protein</fullName>
    </submittedName>
</protein>
<dbReference type="GO" id="GO:0009279">
    <property type="term" value="C:cell outer membrane"/>
    <property type="evidence" value="ECO:0007669"/>
    <property type="project" value="UniProtKB-SubCell"/>
</dbReference>